<reference evidence="2 3" key="1">
    <citation type="submission" date="2016-07" db="EMBL/GenBank/DDBJ databases">
        <title>Pervasive Adenine N6-methylation of Active Genes in Fungi.</title>
        <authorList>
            <consortium name="DOE Joint Genome Institute"/>
            <person name="Mondo S.J."/>
            <person name="Dannebaum R.O."/>
            <person name="Kuo R.C."/>
            <person name="Labutti K."/>
            <person name="Haridas S."/>
            <person name="Kuo A."/>
            <person name="Salamov A."/>
            <person name="Ahrendt S.R."/>
            <person name="Lipzen A."/>
            <person name="Sullivan W."/>
            <person name="Andreopoulos W.B."/>
            <person name="Clum A."/>
            <person name="Lindquist E."/>
            <person name="Daum C."/>
            <person name="Ramamoorthy G.K."/>
            <person name="Gryganskyi A."/>
            <person name="Culley D."/>
            <person name="Magnuson J.K."/>
            <person name="James T.Y."/>
            <person name="O'Malley M.A."/>
            <person name="Stajich J.E."/>
            <person name="Spatafora J.W."/>
            <person name="Visel A."/>
            <person name="Grigoriev I.V."/>
        </authorList>
    </citation>
    <scope>NUCLEOTIDE SEQUENCE [LARGE SCALE GENOMIC DNA]</scope>
    <source>
        <strain evidence="2 3">JEL800</strain>
    </source>
</reference>
<dbReference type="OrthoDB" id="75724at2759"/>
<sequence>MFRLHVANATPLPPVEPVLVPVTKIPVPKGYPFNGWTEPQKQLATKLKSEIQDEFIHLTGKPLAGEEEWALSDETIARYCKASKFDAAKSLAMITKTLQWRRDFRPTEIKPEDVEMEARDGKMFYSGFDRMGRPILHFRNSQLSKNPDRYLRFIVFMVENGLAICQKGAMQITIVVEAEGISPFSIQSPMLYVKFLDILSSHYVETLGSLLLVDPSWYIPVIYNLVSGLIDPVTKAKINFILTKKKESKVEQVGAGDTGGWNKGLAEFVALDQIPTFNKGTFEFEYVHELCWSMFLERIGKA</sequence>
<evidence type="ECO:0000313" key="3">
    <source>
        <dbReference type="Proteomes" id="UP000193642"/>
    </source>
</evidence>
<protein>
    <submittedName>
        <fullName evidence="2">CRAL/TRIO domain-containing protein</fullName>
    </submittedName>
</protein>
<dbReference type="Pfam" id="PF00650">
    <property type="entry name" value="CRAL_TRIO"/>
    <property type="match status" value="1"/>
</dbReference>
<accession>A0A1Y2BPJ6</accession>
<dbReference type="SUPFAM" id="SSF52087">
    <property type="entry name" value="CRAL/TRIO domain"/>
    <property type="match status" value="1"/>
</dbReference>
<dbReference type="PROSITE" id="PS50191">
    <property type="entry name" value="CRAL_TRIO"/>
    <property type="match status" value="1"/>
</dbReference>
<keyword evidence="3" id="KW-1185">Reference proteome</keyword>
<dbReference type="PANTHER" id="PTHR45824:SF29">
    <property type="entry name" value="GH16843P"/>
    <property type="match status" value="1"/>
</dbReference>
<dbReference type="InterPro" id="IPR052578">
    <property type="entry name" value="PI_Transfer_CRAL-TRIO"/>
</dbReference>
<dbReference type="Gene3D" id="3.40.525.10">
    <property type="entry name" value="CRAL-TRIO lipid binding domain"/>
    <property type="match status" value="1"/>
</dbReference>
<dbReference type="EMBL" id="MCGO01000054">
    <property type="protein sequence ID" value="ORY36671.1"/>
    <property type="molecule type" value="Genomic_DNA"/>
</dbReference>
<dbReference type="InterPro" id="IPR036865">
    <property type="entry name" value="CRAL-TRIO_dom_sf"/>
</dbReference>
<feature type="domain" description="CRAL-TRIO" evidence="1">
    <location>
        <begin position="111"/>
        <end position="286"/>
    </location>
</feature>
<proteinExistence type="predicted"/>
<organism evidence="2 3">
    <name type="scientific">Rhizoclosmatium globosum</name>
    <dbReference type="NCBI Taxonomy" id="329046"/>
    <lineage>
        <taxon>Eukaryota</taxon>
        <taxon>Fungi</taxon>
        <taxon>Fungi incertae sedis</taxon>
        <taxon>Chytridiomycota</taxon>
        <taxon>Chytridiomycota incertae sedis</taxon>
        <taxon>Chytridiomycetes</taxon>
        <taxon>Chytridiales</taxon>
        <taxon>Chytriomycetaceae</taxon>
        <taxon>Rhizoclosmatium</taxon>
    </lineage>
</organism>
<evidence type="ECO:0000313" key="2">
    <source>
        <dbReference type="EMBL" id="ORY36671.1"/>
    </source>
</evidence>
<dbReference type="SUPFAM" id="SSF46938">
    <property type="entry name" value="CRAL/TRIO N-terminal domain"/>
    <property type="match status" value="1"/>
</dbReference>
<evidence type="ECO:0000259" key="1">
    <source>
        <dbReference type="PROSITE" id="PS50191"/>
    </source>
</evidence>
<dbReference type="InterPro" id="IPR011074">
    <property type="entry name" value="CRAL/TRIO_N_dom"/>
</dbReference>
<dbReference type="Proteomes" id="UP000193642">
    <property type="component" value="Unassembled WGS sequence"/>
</dbReference>
<dbReference type="Pfam" id="PF03765">
    <property type="entry name" value="CRAL_TRIO_N"/>
    <property type="match status" value="1"/>
</dbReference>
<dbReference type="InterPro" id="IPR001251">
    <property type="entry name" value="CRAL-TRIO_dom"/>
</dbReference>
<dbReference type="InterPro" id="IPR036273">
    <property type="entry name" value="CRAL/TRIO_N_dom_sf"/>
</dbReference>
<dbReference type="PANTHER" id="PTHR45824">
    <property type="entry name" value="GH16843P"/>
    <property type="match status" value="1"/>
</dbReference>
<dbReference type="GO" id="GO:0008526">
    <property type="term" value="F:phosphatidylinositol transfer activity"/>
    <property type="evidence" value="ECO:0007669"/>
    <property type="project" value="TreeGrafter"/>
</dbReference>
<dbReference type="SMART" id="SM00516">
    <property type="entry name" value="SEC14"/>
    <property type="match status" value="1"/>
</dbReference>
<comment type="caution">
    <text evidence="2">The sequence shown here is derived from an EMBL/GenBank/DDBJ whole genome shotgun (WGS) entry which is preliminary data.</text>
</comment>
<name>A0A1Y2BPJ6_9FUNG</name>
<dbReference type="CDD" id="cd00170">
    <property type="entry name" value="SEC14"/>
    <property type="match status" value="1"/>
</dbReference>
<gene>
    <name evidence="2" type="ORF">BCR33DRAFT_701489</name>
</gene>
<dbReference type="AlphaFoldDB" id="A0A1Y2BPJ6"/>